<protein>
    <recommendedName>
        <fullName evidence="2">UPF0102 protein Afil01_04660</fullName>
    </recommendedName>
</protein>
<dbReference type="NCBIfam" id="NF009150">
    <property type="entry name" value="PRK12497.1-3"/>
    <property type="match status" value="1"/>
</dbReference>
<dbReference type="Pfam" id="PF02021">
    <property type="entry name" value="UPF0102"/>
    <property type="match status" value="1"/>
</dbReference>
<accession>A0A9W6SEC5</accession>
<comment type="similarity">
    <text evidence="1 2">Belongs to the UPF0102 family.</text>
</comment>
<proteinExistence type="inferred from homology"/>
<organism evidence="3 4">
    <name type="scientific">Actinorhabdospora filicis</name>
    <dbReference type="NCBI Taxonomy" id="1785913"/>
    <lineage>
        <taxon>Bacteria</taxon>
        <taxon>Bacillati</taxon>
        <taxon>Actinomycetota</taxon>
        <taxon>Actinomycetes</taxon>
        <taxon>Micromonosporales</taxon>
        <taxon>Micromonosporaceae</taxon>
        <taxon>Actinorhabdospora</taxon>
    </lineage>
</organism>
<dbReference type="SUPFAM" id="SSF52980">
    <property type="entry name" value="Restriction endonuclease-like"/>
    <property type="match status" value="1"/>
</dbReference>
<dbReference type="EMBL" id="BSTX01000001">
    <property type="protein sequence ID" value="GLZ75659.1"/>
    <property type="molecule type" value="Genomic_DNA"/>
</dbReference>
<dbReference type="HAMAP" id="MF_00048">
    <property type="entry name" value="UPF0102"/>
    <property type="match status" value="1"/>
</dbReference>
<name>A0A9W6SEC5_9ACTN</name>
<dbReference type="Gene3D" id="3.40.1350.10">
    <property type="match status" value="1"/>
</dbReference>
<dbReference type="NCBIfam" id="NF009154">
    <property type="entry name" value="PRK12497.3-3"/>
    <property type="match status" value="1"/>
</dbReference>
<dbReference type="InterPro" id="IPR003509">
    <property type="entry name" value="UPF0102_YraN-like"/>
</dbReference>
<reference evidence="3" key="1">
    <citation type="submission" date="2023-03" db="EMBL/GenBank/DDBJ databases">
        <title>Actinorhabdospora filicis NBRC 111898.</title>
        <authorList>
            <person name="Ichikawa N."/>
            <person name="Sato H."/>
            <person name="Tonouchi N."/>
        </authorList>
    </citation>
    <scope>NUCLEOTIDE SEQUENCE</scope>
    <source>
        <strain evidence="3">NBRC 111898</strain>
    </source>
</reference>
<dbReference type="RefSeq" id="WP_285660897.1">
    <property type="nucleotide sequence ID" value="NZ_BSTX01000001.1"/>
</dbReference>
<dbReference type="GO" id="GO:0003676">
    <property type="term" value="F:nucleic acid binding"/>
    <property type="evidence" value="ECO:0007669"/>
    <property type="project" value="InterPro"/>
</dbReference>
<gene>
    <name evidence="3" type="ORF">Afil01_04660</name>
</gene>
<dbReference type="InterPro" id="IPR011335">
    <property type="entry name" value="Restrct_endonuc-II-like"/>
</dbReference>
<comment type="caution">
    <text evidence="3">The sequence shown here is derived from an EMBL/GenBank/DDBJ whole genome shotgun (WGS) entry which is preliminary data.</text>
</comment>
<dbReference type="AlphaFoldDB" id="A0A9W6SEC5"/>
<keyword evidence="4" id="KW-1185">Reference proteome</keyword>
<dbReference type="Proteomes" id="UP001165079">
    <property type="component" value="Unassembled WGS sequence"/>
</dbReference>
<sequence>MSTQREKNRLGRFGEEIAARHLGEDGMTVLDRNWRCRHGELDLIAREKRGTVVFCEVKTRRTERQGTPFEAVDEAKARRIRRLAAEWLKEHPGSGERLRFDVIGVVVPADGPVQLRHRREVL</sequence>
<evidence type="ECO:0000313" key="3">
    <source>
        <dbReference type="EMBL" id="GLZ75659.1"/>
    </source>
</evidence>
<dbReference type="PANTHER" id="PTHR34039:SF1">
    <property type="entry name" value="UPF0102 PROTEIN YRAN"/>
    <property type="match status" value="1"/>
</dbReference>
<dbReference type="InterPro" id="IPR011856">
    <property type="entry name" value="tRNA_endonuc-like_dom_sf"/>
</dbReference>
<evidence type="ECO:0000313" key="4">
    <source>
        <dbReference type="Proteomes" id="UP001165079"/>
    </source>
</evidence>
<dbReference type="PANTHER" id="PTHR34039">
    <property type="entry name" value="UPF0102 PROTEIN YRAN"/>
    <property type="match status" value="1"/>
</dbReference>
<evidence type="ECO:0000256" key="1">
    <source>
        <dbReference type="ARBA" id="ARBA00006738"/>
    </source>
</evidence>
<evidence type="ECO:0000256" key="2">
    <source>
        <dbReference type="HAMAP-Rule" id="MF_00048"/>
    </source>
</evidence>
<dbReference type="CDD" id="cd20736">
    <property type="entry name" value="PoNe_Nuclease"/>
    <property type="match status" value="1"/>
</dbReference>